<dbReference type="GeneID" id="5709143"/>
<name>A8MCK9_CALMQ</name>
<gene>
    <name evidence="1" type="ordered locus">Cmaq_0675</name>
</gene>
<dbReference type="EMBL" id="CP000852">
    <property type="protein sequence ID" value="ABW01515.1"/>
    <property type="molecule type" value="Genomic_DNA"/>
</dbReference>
<evidence type="ECO:0000313" key="1">
    <source>
        <dbReference type="EMBL" id="ABW01515.1"/>
    </source>
</evidence>
<dbReference type="HOGENOM" id="CLU_2353078_0_0_2"/>
<dbReference type="AlphaFoldDB" id="A8MCK9"/>
<accession>A8MCK9</accession>
<dbReference type="KEGG" id="cma:Cmaq_0675"/>
<organism evidence="1 2">
    <name type="scientific">Caldivirga maquilingensis (strain ATCC 700844 / DSM 13496 / JCM 10307 / IC-167)</name>
    <dbReference type="NCBI Taxonomy" id="397948"/>
    <lineage>
        <taxon>Archaea</taxon>
        <taxon>Thermoproteota</taxon>
        <taxon>Thermoprotei</taxon>
        <taxon>Thermoproteales</taxon>
        <taxon>Thermoproteaceae</taxon>
        <taxon>Caldivirga</taxon>
    </lineage>
</organism>
<reference evidence="1 2" key="1">
    <citation type="submission" date="2007-10" db="EMBL/GenBank/DDBJ databases">
        <title>Complete sequence of Caldivirga maquilingensis IC-167.</title>
        <authorList>
            <consortium name="US DOE Joint Genome Institute"/>
            <person name="Copeland A."/>
            <person name="Lucas S."/>
            <person name="Lapidus A."/>
            <person name="Barry K."/>
            <person name="Glavina del Rio T."/>
            <person name="Dalin E."/>
            <person name="Tice H."/>
            <person name="Pitluck S."/>
            <person name="Saunders E."/>
            <person name="Brettin T."/>
            <person name="Bruce D."/>
            <person name="Detter J.C."/>
            <person name="Han C."/>
            <person name="Schmutz J."/>
            <person name="Larimer F."/>
            <person name="Land M."/>
            <person name="Hauser L."/>
            <person name="Kyrpides N."/>
            <person name="Ivanova N."/>
            <person name="Biddle J.F."/>
            <person name="Zhang Z."/>
            <person name="Fitz-Gibbon S.T."/>
            <person name="Lowe T.M."/>
            <person name="Saltikov C."/>
            <person name="House C.H."/>
            <person name="Richardson P."/>
        </authorList>
    </citation>
    <scope>NUCLEOTIDE SEQUENCE [LARGE SCALE GENOMIC DNA]</scope>
    <source>
        <strain evidence="2">ATCC 700844 / DSM 13496 / JCM 10307 / IC-167</strain>
    </source>
</reference>
<dbReference type="OrthoDB" id="376997at2157"/>
<keyword evidence="2" id="KW-1185">Reference proteome</keyword>
<dbReference type="Proteomes" id="UP000001137">
    <property type="component" value="Chromosome"/>
</dbReference>
<proteinExistence type="predicted"/>
<protein>
    <submittedName>
        <fullName evidence="1">Uncharacterized protein</fullName>
    </submittedName>
</protein>
<sequence>MRGVIFIVSDGKVKDAALLVSEELGLPIVTSVGNGVLPILNPESGKAIIESLVRSIDEDLFIVLIIGKGTWSIIEKTVSQIDIARLLMRLELRSVG</sequence>
<dbReference type="RefSeq" id="WP_012185735.1">
    <property type="nucleotide sequence ID" value="NC_009954.1"/>
</dbReference>
<evidence type="ECO:0000313" key="2">
    <source>
        <dbReference type="Proteomes" id="UP000001137"/>
    </source>
</evidence>